<name>A0ABD7GD93_AERHY</name>
<keyword evidence="4" id="KW-0145">Chemotaxis</keyword>
<organism evidence="17 18">
    <name type="scientific">Aeromonas hydrophila</name>
    <dbReference type="NCBI Taxonomy" id="644"/>
    <lineage>
        <taxon>Bacteria</taxon>
        <taxon>Pseudomonadati</taxon>
        <taxon>Pseudomonadota</taxon>
        <taxon>Gammaproteobacteria</taxon>
        <taxon>Aeromonadales</taxon>
        <taxon>Aeromonadaceae</taxon>
        <taxon>Aeromonas</taxon>
    </lineage>
</organism>
<evidence type="ECO:0000256" key="4">
    <source>
        <dbReference type="ARBA" id="ARBA00022500"/>
    </source>
</evidence>
<dbReference type="Gene3D" id="1.10.287.950">
    <property type="entry name" value="Methyl-accepting chemotaxis protein"/>
    <property type="match status" value="1"/>
</dbReference>
<keyword evidence="6 13" id="KW-0812">Transmembrane</keyword>
<reference evidence="18" key="2">
    <citation type="submission" date="2018-02" db="EMBL/GenBank/DDBJ databases">
        <title>Phenotypic characterization and whole genome analysis of multidrug-resistant, extended-spectrum beta-lactamase-producing bacteria isolated from dogs in Germany.</title>
        <authorList>
            <person name="Williamson C."/>
        </authorList>
    </citation>
    <scope>NUCLEOTIDE SEQUENCE [LARGE SCALE GENOMIC DNA]</scope>
    <source>
        <strain evidence="18">AFG_SD03_1510_Ahy_093</strain>
    </source>
</reference>
<dbReference type="RefSeq" id="WP_113994187.1">
    <property type="nucleotide sequence ID" value="NZ_JACLAM010000001.1"/>
</dbReference>
<evidence type="ECO:0000256" key="13">
    <source>
        <dbReference type="SAM" id="Phobius"/>
    </source>
</evidence>
<dbReference type="AlphaFoldDB" id="A0ABD7GD93"/>
<comment type="subcellular location">
    <subcellularLocation>
        <location evidence="1">Cell inner membrane</location>
        <topology evidence="1">Multi-pass membrane protein</topology>
    </subcellularLocation>
</comment>
<keyword evidence="12" id="KW-0175">Coiled coil</keyword>
<evidence type="ECO:0000256" key="6">
    <source>
        <dbReference type="ARBA" id="ARBA00022692"/>
    </source>
</evidence>
<dbReference type="InterPro" id="IPR004089">
    <property type="entry name" value="MCPsignal_dom"/>
</dbReference>
<dbReference type="InterPro" id="IPR033479">
    <property type="entry name" value="dCache_1"/>
</dbReference>
<evidence type="ECO:0000256" key="12">
    <source>
        <dbReference type="SAM" id="Coils"/>
    </source>
</evidence>
<dbReference type="InterPro" id="IPR029151">
    <property type="entry name" value="Sensor-like_sf"/>
</dbReference>
<dbReference type="InterPro" id="IPR003660">
    <property type="entry name" value="HAMP_dom"/>
</dbReference>
<keyword evidence="7 13" id="KW-1133">Transmembrane helix</keyword>
<keyword evidence="5" id="KW-0997">Cell inner membrane</keyword>
<dbReference type="PANTHER" id="PTHR32089:SF117">
    <property type="entry name" value="METHYL ACCEPTING SENSORY TRANSDUCER WITH CACHE_1 SMALL MOLECULE BINDING DOMAIN"/>
    <property type="match status" value="1"/>
</dbReference>
<dbReference type="FunFam" id="1.10.287.950:FF:000001">
    <property type="entry name" value="Methyl-accepting chemotaxis sensory transducer"/>
    <property type="match status" value="1"/>
</dbReference>
<dbReference type="FunFam" id="3.30.450.20:FF:000048">
    <property type="entry name" value="Methyl-accepting chemotaxis protein"/>
    <property type="match status" value="1"/>
</dbReference>
<feature type="transmembrane region" description="Helical" evidence="13">
    <location>
        <begin position="274"/>
        <end position="293"/>
    </location>
</feature>
<feature type="domain" description="Methyl-accepting transducer" evidence="14">
    <location>
        <begin position="353"/>
        <end position="592"/>
    </location>
</feature>
<keyword evidence="9 11" id="KW-0807">Transducer</keyword>
<dbReference type="GO" id="GO:0005886">
    <property type="term" value="C:plasma membrane"/>
    <property type="evidence" value="ECO:0007669"/>
    <property type="project" value="UniProtKB-SubCell"/>
</dbReference>
<evidence type="ECO:0000256" key="2">
    <source>
        <dbReference type="ARBA" id="ARBA00022475"/>
    </source>
</evidence>
<gene>
    <name evidence="17" type="ORF">C6C11_02375</name>
</gene>
<accession>A0ABD7GD93</accession>
<dbReference type="SMART" id="SM00304">
    <property type="entry name" value="HAMP"/>
    <property type="match status" value="1"/>
</dbReference>
<feature type="domain" description="HAMP" evidence="16">
    <location>
        <begin position="294"/>
        <end position="348"/>
    </location>
</feature>
<comment type="similarity">
    <text evidence="10">Belongs to the methyl-accepting chemotaxis (MCP) protein family.</text>
</comment>
<dbReference type="Pfam" id="PF02743">
    <property type="entry name" value="dCache_1"/>
    <property type="match status" value="1"/>
</dbReference>
<dbReference type="PROSITE" id="PS50111">
    <property type="entry name" value="CHEMOTAXIS_TRANSDUC_2"/>
    <property type="match status" value="1"/>
</dbReference>
<dbReference type="CDD" id="cd12913">
    <property type="entry name" value="PDC1_MCP_like"/>
    <property type="match status" value="1"/>
</dbReference>
<dbReference type="GO" id="GO:0007165">
    <property type="term" value="P:signal transduction"/>
    <property type="evidence" value="ECO:0007669"/>
    <property type="project" value="UniProtKB-KW"/>
</dbReference>
<evidence type="ECO:0000313" key="17">
    <source>
        <dbReference type="EMBL" id="RCF52956.1"/>
    </source>
</evidence>
<evidence type="ECO:0000256" key="1">
    <source>
        <dbReference type="ARBA" id="ARBA00004429"/>
    </source>
</evidence>
<feature type="domain" description="T-SNARE coiled-coil homology" evidence="15">
    <location>
        <begin position="543"/>
        <end position="589"/>
    </location>
</feature>
<keyword evidence="2" id="KW-1003">Cell membrane</keyword>
<dbReference type="PROSITE" id="PS50885">
    <property type="entry name" value="HAMP"/>
    <property type="match status" value="1"/>
</dbReference>
<evidence type="ECO:0000256" key="5">
    <source>
        <dbReference type="ARBA" id="ARBA00022519"/>
    </source>
</evidence>
<dbReference type="SUPFAM" id="SSF58104">
    <property type="entry name" value="Methyl-accepting chemotaxis protein (MCP) signaling domain"/>
    <property type="match status" value="1"/>
</dbReference>
<feature type="coiled-coil region" evidence="12">
    <location>
        <begin position="431"/>
        <end position="458"/>
    </location>
</feature>
<dbReference type="Gene3D" id="3.30.450.20">
    <property type="entry name" value="PAS domain"/>
    <property type="match status" value="2"/>
</dbReference>
<keyword evidence="8 13" id="KW-0472">Membrane</keyword>
<dbReference type="Proteomes" id="UP000253075">
    <property type="component" value="Unassembled WGS sequence"/>
</dbReference>
<comment type="caution">
    <text evidence="17">The sequence shown here is derived from an EMBL/GenBank/DDBJ whole genome shotgun (WGS) entry which is preliminary data.</text>
</comment>
<dbReference type="PANTHER" id="PTHR32089">
    <property type="entry name" value="METHYL-ACCEPTING CHEMOTAXIS PROTEIN MCPB"/>
    <property type="match status" value="1"/>
</dbReference>
<evidence type="ECO:0000256" key="3">
    <source>
        <dbReference type="ARBA" id="ARBA00022481"/>
    </source>
</evidence>
<dbReference type="Pfam" id="PF00672">
    <property type="entry name" value="HAMP"/>
    <property type="match status" value="1"/>
</dbReference>
<dbReference type="CDD" id="cd12912">
    <property type="entry name" value="PDC2_MCP_like"/>
    <property type="match status" value="1"/>
</dbReference>
<dbReference type="CDD" id="cd06225">
    <property type="entry name" value="HAMP"/>
    <property type="match status" value="1"/>
</dbReference>
<evidence type="ECO:0000259" key="16">
    <source>
        <dbReference type="PROSITE" id="PS50885"/>
    </source>
</evidence>
<dbReference type="EMBL" id="PUTQ01000002">
    <property type="protein sequence ID" value="RCF52956.1"/>
    <property type="molecule type" value="Genomic_DNA"/>
</dbReference>
<dbReference type="GO" id="GO:0006935">
    <property type="term" value="P:chemotaxis"/>
    <property type="evidence" value="ECO:0007669"/>
    <property type="project" value="UniProtKB-KW"/>
</dbReference>
<keyword evidence="3" id="KW-0488">Methylation</keyword>
<evidence type="ECO:0000259" key="15">
    <source>
        <dbReference type="PROSITE" id="PS50192"/>
    </source>
</evidence>
<dbReference type="SUPFAM" id="SSF103190">
    <property type="entry name" value="Sensory domain-like"/>
    <property type="match status" value="1"/>
</dbReference>
<dbReference type="InterPro" id="IPR000727">
    <property type="entry name" value="T_SNARE_dom"/>
</dbReference>
<dbReference type="GO" id="GO:0043200">
    <property type="term" value="P:response to amino acid"/>
    <property type="evidence" value="ECO:0007669"/>
    <property type="project" value="UniProtKB-ARBA"/>
</dbReference>
<evidence type="ECO:0000256" key="7">
    <source>
        <dbReference type="ARBA" id="ARBA00022989"/>
    </source>
</evidence>
<evidence type="ECO:0000256" key="11">
    <source>
        <dbReference type="PROSITE-ProRule" id="PRU00284"/>
    </source>
</evidence>
<proteinExistence type="inferred from homology"/>
<evidence type="ECO:0000256" key="10">
    <source>
        <dbReference type="ARBA" id="ARBA00029447"/>
    </source>
</evidence>
<protein>
    <submittedName>
        <fullName evidence="17">Methyl-accepting chemotaxis protein</fullName>
    </submittedName>
</protein>
<dbReference type="GO" id="GO:0016597">
    <property type="term" value="F:amino acid binding"/>
    <property type="evidence" value="ECO:0007669"/>
    <property type="project" value="UniProtKB-ARBA"/>
</dbReference>
<evidence type="ECO:0000259" key="14">
    <source>
        <dbReference type="PROSITE" id="PS50111"/>
    </source>
</evidence>
<dbReference type="PROSITE" id="PS50192">
    <property type="entry name" value="T_SNARE"/>
    <property type="match status" value="1"/>
</dbReference>
<dbReference type="CDD" id="cd11386">
    <property type="entry name" value="MCP_signal"/>
    <property type="match status" value="1"/>
</dbReference>
<dbReference type="Pfam" id="PF00015">
    <property type="entry name" value="MCPsignal"/>
    <property type="match status" value="1"/>
</dbReference>
<evidence type="ECO:0000313" key="18">
    <source>
        <dbReference type="Proteomes" id="UP000253075"/>
    </source>
</evidence>
<evidence type="ECO:0000256" key="8">
    <source>
        <dbReference type="ARBA" id="ARBA00023136"/>
    </source>
</evidence>
<reference evidence="17 18" key="1">
    <citation type="journal article" date="2018" name="PLoS ONE">
        <title>Phenotypic characterization and whole genome analysis of extended-spectrum beta-lactamase-producing bacteria isolated from dogs in Germany.</title>
        <authorList>
            <person name="Boehmer T."/>
            <person name="Vogler A.J."/>
            <person name="Thomas A."/>
            <person name="Sauer S."/>
            <person name="Hergenroether M."/>
            <person name="Straubinger R.K."/>
            <person name="Birdsell D."/>
            <person name="Keim P."/>
            <person name="Sahl J.W."/>
            <person name="Williamson C.H."/>
            <person name="Riehm J.M."/>
        </authorList>
    </citation>
    <scope>NUCLEOTIDE SEQUENCE [LARGE SCALE GENOMIC DNA]</scope>
    <source>
        <strain evidence="17 18">AFG_SD03_1510_Ahy_093</strain>
    </source>
</reference>
<dbReference type="SMART" id="SM00283">
    <property type="entry name" value="MA"/>
    <property type="match status" value="1"/>
</dbReference>
<evidence type="ECO:0000256" key="9">
    <source>
        <dbReference type="ARBA" id="ARBA00023224"/>
    </source>
</evidence>
<sequence length="628" mass="67695">MNLSIKNKLVLAIGVIILVITGLQVWYNTTQLRSETQRLIWSFIDDSSASNVKGISRWLDARISMVTSTKEAFAKEDEPISHLAQSMNAGNFDLVYVGTKDGKMIQSKPTDLPAGYDPRQRPWYKDAMAAGKLAITAPYADITTGQLIITIAEPFTRGNTQGVIAGDVSIDALVRDVLAINSEGTYAILVDSNGTIIAHPDKDLTLKQATAISPELTAAKVNELAHDNTISEMDISGKPSVFDLTEIPNTNWYFGIVVDEAVAYQSVSRMVTSALLQGLLTILIVAGFSYVAINGSLAPLKTLGEAIADLSRGNGDLTRRVKIEREDEVGIVAKHVNTFIDRIHVMVQDISNSSGQLNQQAKSSHNMAEKSSQGLARQQNEISQIATAVHEMSATAVEVASNAEQTADAARSSSSSCEHGKQVIARNQRSITDLATQVKQASGIIQELEKNAQEINTILSTIQGIAEQTNLLALNAAIEAARAGEQGRGFAVVADEVRVLSQRTHSSTVEIRSMIETLQRNTQGAVSTMHEGQLLAQNSVEDANDANDATQALEQITASINQISDMATQISSAAEEQRAVTDEVSRNIQAVKDVSDELAVDADSSRHLSEQLKNISGELSNQVGMFRI</sequence>
<feature type="transmembrane region" description="Helical" evidence="13">
    <location>
        <begin position="9"/>
        <end position="27"/>
    </location>
</feature>